<accession>A0A2J6SP47</accession>
<keyword evidence="17" id="KW-0961">Cell wall biogenesis/degradation</keyword>
<reference evidence="26 27" key="1">
    <citation type="submission" date="2016-04" db="EMBL/GenBank/DDBJ databases">
        <title>A degradative enzymes factory behind the ericoid mycorrhizal symbiosis.</title>
        <authorList>
            <consortium name="DOE Joint Genome Institute"/>
            <person name="Martino E."/>
            <person name="Morin E."/>
            <person name="Grelet G."/>
            <person name="Kuo A."/>
            <person name="Kohler A."/>
            <person name="Daghino S."/>
            <person name="Barry K."/>
            <person name="Choi C."/>
            <person name="Cichocki N."/>
            <person name="Clum A."/>
            <person name="Copeland A."/>
            <person name="Hainaut M."/>
            <person name="Haridas S."/>
            <person name="Labutti K."/>
            <person name="Lindquist E."/>
            <person name="Lipzen A."/>
            <person name="Khouja H.-R."/>
            <person name="Murat C."/>
            <person name="Ohm R."/>
            <person name="Olson A."/>
            <person name="Spatafora J."/>
            <person name="Veneault-Fourrey C."/>
            <person name="Henrissat B."/>
            <person name="Grigoriev I."/>
            <person name="Martin F."/>
            <person name="Perotto S."/>
        </authorList>
    </citation>
    <scope>NUCLEOTIDE SEQUENCE [LARGE SCALE GENOMIC DNA]</scope>
    <source>
        <strain evidence="26 27">E</strain>
    </source>
</reference>
<evidence type="ECO:0000256" key="25">
    <source>
        <dbReference type="SAM" id="SignalP"/>
    </source>
</evidence>
<dbReference type="Pfam" id="PF00332">
    <property type="entry name" value="Glyco_hydro_17"/>
    <property type="match status" value="1"/>
</dbReference>
<evidence type="ECO:0000256" key="1">
    <source>
        <dbReference type="ARBA" id="ARBA00000382"/>
    </source>
</evidence>
<dbReference type="GO" id="GO:0009277">
    <property type="term" value="C:fungal-type cell wall"/>
    <property type="evidence" value="ECO:0007669"/>
    <property type="project" value="TreeGrafter"/>
</dbReference>
<evidence type="ECO:0000256" key="21">
    <source>
        <dbReference type="ARBA" id="ARBA00032906"/>
    </source>
</evidence>
<feature type="compositionally biased region" description="Low complexity" evidence="24">
    <location>
        <begin position="394"/>
        <end position="403"/>
    </location>
</feature>
<dbReference type="PANTHER" id="PTHR16631:SF13">
    <property type="entry name" value="GLUCAN ENDO-1,3-BETA-GLUCOSIDASE EGLC-RELATED"/>
    <property type="match status" value="1"/>
</dbReference>
<dbReference type="GeneID" id="36589694"/>
<evidence type="ECO:0000256" key="23">
    <source>
        <dbReference type="RuleBase" id="RU004336"/>
    </source>
</evidence>
<keyword evidence="15" id="KW-0119">Carbohydrate metabolism</keyword>
<evidence type="ECO:0000256" key="6">
    <source>
        <dbReference type="ARBA" id="ARBA00019762"/>
    </source>
</evidence>
<evidence type="ECO:0000256" key="13">
    <source>
        <dbReference type="ARBA" id="ARBA00023136"/>
    </source>
</evidence>
<dbReference type="GO" id="GO:0098552">
    <property type="term" value="C:side of membrane"/>
    <property type="evidence" value="ECO:0007669"/>
    <property type="project" value="UniProtKB-KW"/>
</dbReference>
<evidence type="ECO:0000256" key="15">
    <source>
        <dbReference type="ARBA" id="ARBA00023277"/>
    </source>
</evidence>
<dbReference type="STRING" id="1095630.A0A2J6SP47"/>
<feature type="chain" id="PRO_5014365016" description="Probable glucan endo-1,3-beta-glucosidase eglC" evidence="25">
    <location>
        <begin position="19"/>
        <end position="448"/>
    </location>
</feature>
<evidence type="ECO:0000256" key="2">
    <source>
        <dbReference type="ARBA" id="ARBA00004191"/>
    </source>
</evidence>
<dbReference type="AlphaFoldDB" id="A0A2J6SP47"/>
<evidence type="ECO:0000313" key="27">
    <source>
        <dbReference type="Proteomes" id="UP000235371"/>
    </source>
</evidence>
<feature type="region of interest" description="Disordered" evidence="24">
    <location>
        <begin position="368"/>
        <end position="415"/>
    </location>
</feature>
<dbReference type="EC" id="3.2.1.39" evidence="5"/>
<evidence type="ECO:0000313" key="26">
    <source>
        <dbReference type="EMBL" id="PMD52518.1"/>
    </source>
</evidence>
<keyword evidence="18" id="KW-0624">Polysaccharide degradation</keyword>
<evidence type="ECO:0000256" key="17">
    <source>
        <dbReference type="ARBA" id="ARBA00023316"/>
    </source>
</evidence>
<dbReference type="GO" id="GO:0009986">
    <property type="term" value="C:cell surface"/>
    <property type="evidence" value="ECO:0007669"/>
    <property type="project" value="TreeGrafter"/>
</dbReference>
<evidence type="ECO:0000256" key="20">
    <source>
        <dbReference type="ARBA" id="ARBA00032134"/>
    </source>
</evidence>
<comment type="catalytic activity">
    <reaction evidence="1">
        <text>Hydrolysis of (1-&gt;3)-beta-D-glucosidic linkages in (1-&gt;3)-beta-D-glucans.</text>
        <dbReference type="EC" id="3.2.1.39"/>
    </reaction>
</comment>
<dbReference type="FunCoup" id="A0A2J6SP47">
    <property type="interactions" value="441"/>
</dbReference>
<dbReference type="RefSeq" id="XP_024729422.1">
    <property type="nucleotide sequence ID" value="XM_024881617.1"/>
</dbReference>
<keyword evidence="12 23" id="KW-0378">Hydrolase</keyword>
<evidence type="ECO:0000256" key="19">
    <source>
        <dbReference type="ARBA" id="ARBA00025152"/>
    </source>
</evidence>
<evidence type="ECO:0000256" key="7">
    <source>
        <dbReference type="ARBA" id="ARBA00022475"/>
    </source>
</evidence>
<evidence type="ECO:0000256" key="4">
    <source>
        <dbReference type="ARBA" id="ARBA00008773"/>
    </source>
</evidence>
<keyword evidence="8" id="KW-0134">Cell wall</keyword>
<dbReference type="GO" id="GO:0005576">
    <property type="term" value="C:extracellular region"/>
    <property type="evidence" value="ECO:0007669"/>
    <property type="project" value="TreeGrafter"/>
</dbReference>
<keyword evidence="10" id="KW-0336">GPI-anchor</keyword>
<keyword evidence="13" id="KW-0472">Membrane</keyword>
<organism evidence="26 27">
    <name type="scientific">Hyaloscypha bicolor E</name>
    <dbReference type="NCBI Taxonomy" id="1095630"/>
    <lineage>
        <taxon>Eukaryota</taxon>
        <taxon>Fungi</taxon>
        <taxon>Dikarya</taxon>
        <taxon>Ascomycota</taxon>
        <taxon>Pezizomycotina</taxon>
        <taxon>Leotiomycetes</taxon>
        <taxon>Helotiales</taxon>
        <taxon>Hyaloscyphaceae</taxon>
        <taxon>Hyaloscypha</taxon>
        <taxon>Hyaloscypha bicolor</taxon>
    </lineage>
</organism>
<dbReference type="InParanoid" id="A0A2J6SP47"/>
<keyword evidence="9" id="KW-0964">Secreted</keyword>
<proteinExistence type="inferred from homology"/>
<dbReference type="EMBL" id="KZ613903">
    <property type="protein sequence ID" value="PMD52518.1"/>
    <property type="molecule type" value="Genomic_DNA"/>
</dbReference>
<comment type="similarity">
    <text evidence="4 22">Belongs to the glycosyl hydrolase 17 family.</text>
</comment>
<evidence type="ECO:0000256" key="18">
    <source>
        <dbReference type="ARBA" id="ARBA00023326"/>
    </source>
</evidence>
<dbReference type="InterPro" id="IPR050732">
    <property type="entry name" value="Beta-glucan_modifiers"/>
</dbReference>
<evidence type="ECO:0000256" key="22">
    <source>
        <dbReference type="RuleBase" id="RU004335"/>
    </source>
</evidence>
<comment type="subcellular location">
    <subcellularLocation>
        <location evidence="3">Cell membrane</location>
        <topology evidence="3">Lipid-anchor</topology>
        <topology evidence="3">GPI-anchor</topology>
    </subcellularLocation>
    <subcellularLocation>
        <location evidence="2">Secreted</location>
        <location evidence="2">Cell wall</location>
    </subcellularLocation>
</comment>
<dbReference type="FunFam" id="3.20.20.80:FF:000233">
    <property type="entry name" value="Probable glucan endo-1,3-beta-glucosidase eglC"/>
    <property type="match status" value="1"/>
</dbReference>
<gene>
    <name evidence="26" type="ORF">K444DRAFT_619974</name>
</gene>
<evidence type="ECO:0000256" key="8">
    <source>
        <dbReference type="ARBA" id="ARBA00022512"/>
    </source>
</evidence>
<keyword evidence="11 25" id="KW-0732">Signal</keyword>
<evidence type="ECO:0000256" key="16">
    <source>
        <dbReference type="ARBA" id="ARBA00023288"/>
    </source>
</evidence>
<dbReference type="Proteomes" id="UP000235371">
    <property type="component" value="Unassembled WGS sequence"/>
</dbReference>
<evidence type="ECO:0000256" key="10">
    <source>
        <dbReference type="ARBA" id="ARBA00022622"/>
    </source>
</evidence>
<protein>
    <recommendedName>
        <fullName evidence="6">Probable glucan endo-1,3-beta-glucosidase eglC</fullName>
        <ecNumber evidence="5">3.2.1.39</ecNumber>
    </recommendedName>
    <alternativeName>
        <fullName evidence="20">Endo-1,3-beta-glucanase eglC</fullName>
    </alternativeName>
    <alternativeName>
        <fullName evidence="21">Laminarinase eglC</fullName>
    </alternativeName>
</protein>
<keyword evidence="14" id="KW-0325">Glycoprotein</keyword>
<dbReference type="GO" id="GO:0042973">
    <property type="term" value="F:glucan endo-1,3-beta-D-glucosidase activity"/>
    <property type="evidence" value="ECO:0007669"/>
    <property type="project" value="UniProtKB-EC"/>
</dbReference>
<dbReference type="GO" id="GO:0071555">
    <property type="term" value="P:cell wall organization"/>
    <property type="evidence" value="ECO:0007669"/>
    <property type="project" value="UniProtKB-KW"/>
</dbReference>
<name>A0A2J6SP47_9HELO</name>
<sequence>MRSSNLFALAASLSTSTAVYQGFNYGATKSDGVTFRYQADFQSLFSTAKNLVGTSGFTSARLYTMIQGGSSTNEPTQAIPAAIAEDTSLLLGLWASGGQGGMDAEITALKSAITKYGTAFTSLVAGISVGSEDLYRISPTGIAAKSGYGADPATLASYIGQVRTAIAGTPLSGASIGHVDTWTAWVNGSNQAVINACDWIGMDAYPYFQTTQANSIENGKGLFNDALSATQAAVGGKPVWVTETGWPTSGSTAGLAVTGTTNAKTYWDQVGCPLFGKTNTWWYTLTDNDAVQTNPSFGIAPGNPLSTTPYFDLSCSAVSSNSSSSPSSTTGSGSPAGSAVSSASSVQSVATTPVASYGGGLSPSQGAGNGIGASAASGSGPAPTGTTGTGSGPNGTYSNGTNTLSTTGKPTVSATSTSPAIATANAAGHLAGSVIGAIGAMVVAVVAL</sequence>
<evidence type="ECO:0000256" key="3">
    <source>
        <dbReference type="ARBA" id="ARBA00004609"/>
    </source>
</evidence>
<feature type="compositionally biased region" description="Low complexity" evidence="24">
    <location>
        <begin position="372"/>
        <end position="386"/>
    </location>
</feature>
<evidence type="ECO:0000256" key="12">
    <source>
        <dbReference type="ARBA" id="ARBA00022801"/>
    </source>
</evidence>
<evidence type="ECO:0000256" key="11">
    <source>
        <dbReference type="ARBA" id="ARBA00022729"/>
    </source>
</evidence>
<dbReference type="InterPro" id="IPR017853">
    <property type="entry name" value="GH"/>
</dbReference>
<dbReference type="InterPro" id="IPR000490">
    <property type="entry name" value="Glyco_hydro_17"/>
</dbReference>
<dbReference type="OrthoDB" id="77201at2759"/>
<dbReference type="SUPFAM" id="SSF51445">
    <property type="entry name" value="(Trans)glycosidases"/>
    <property type="match status" value="1"/>
</dbReference>
<dbReference type="GO" id="GO:0000272">
    <property type="term" value="P:polysaccharide catabolic process"/>
    <property type="evidence" value="ECO:0007669"/>
    <property type="project" value="UniProtKB-KW"/>
</dbReference>
<evidence type="ECO:0000256" key="14">
    <source>
        <dbReference type="ARBA" id="ARBA00023180"/>
    </source>
</evidence>
<feature type="signal peptide" evidence="25">
    <location>
        <begin position="1"/>
        <end position="18"/>
    </location>
</feature>
<feature type="region of interest" description="Disordered" evidence="24">
    <location>
        <begin position="321"/>
        <end position="340"/>
    </location>
</feature>
<evidence type="ECO:0000256" key="9">
    <source>
        <dbReference type="ARBA" id="ARBA00022525"/>
    </source>
</evidence>
<keyword evidence="27" id="KW-1185">Reference proteome</keyword>
<keyword evidence="23" id="KW-0326">Glycosidase</keyword>
<keyword evidence="7" id="KW-1003">Cell membrane</keyword>
<evidence type="ECO:0000256" key="24">
    <source>
        <dbReference type="SAM" id="MobiDB-lite"/>
    </source>
</evidence>
<dbReference type="GO" id="GO:0005886">
    <property type="term" value="C:plasma membrane"/>
    <property type="evidence" value="ECO:0007669"/>
    <property type="project" value="UniProtKB-SubCell"/>
</dbReference>
<dbReference type="Gene3D" id="3.20.20.80">
    <property type="entry name" value="Glycosidases"/>
    <property type="match status" value="1"/>
</dbReference>
<dbReference type="PROSITE" id="PS00587">
    <property type="entry name" value="GLYCOSYL_HYDROL_F17"/>
    <property type="match status" value="1"/>
</dbReference>
<evidence type="ECO:0000256" key="5">
    <source>
        <dbReference type="ARBA" id="ARBA00012780"/>
    </source>
</evidence>
<dbReference type="PANTHER" id="PTHR16631">
    <property type="entry name" value="GLUCAN 1,3-BETA-GLUCOSIDASE"/>
    <property type="match status" value="1"/>
</dbReference>
<comment type="function">
    <text evidence="19">Glucanases play a role in cell expansion during growth, in cell-cell fusion during mating, and in spore release during sporulation. This enzyme may be involved in beta-glucan degradation and also function biosynthetically as a transglycosylase.</text>
</comment>
<keyword evidence="16" id="KW-0449">Lipoprotein</keyword>